<organism evidence="1 2">
    <name type="scientific">Thermacetogenium phaeum</name>
    <dbReference type="NCBI Taxonomy" id="85874"/>
    <lineage>
        <taxon>Bacteria</taxon>
        <taxon>Bacillati</taxon>
        <taxon>Bacillota</taxon>
        <taxon>Clostridia</taxon>
        <taxon>Thermoanaerobacterales</taxon>
        <taxon>Thermoanaerobacteraceae</taxon>
        <taxon>Thermacetogenium</taxon>
    </lineage>
</organism>
<name>A0A101FHE5_9THEO</name>
<reference evidence="2" key="1">
    <citation type="journal article" date="2015" name="MBio">
        <title>Genome-Resolved Metagenomic Analysis Reveals Roles for Candidate Phyla and Other Microbial Community Members in Biogeochemical Transformations in Oil Reservoirs.</title>
        <authorList>
            <person name="Hu P."/>
            <person name="Tom L."/>
            <person name="Singh A."/>
            <person name="Thomas B.C."/>
            <person name="Baker B.J."/>
            <person name="Piceno Y.M."/>
            <person name="Andersen G.L."/>
            <person name="Banfield J.F."/>
        </authorList>
    </citation>
    <scope>NUCLEOTIDE SEQUENCE [LARGE SCALE GENOMIC DNA]</scope>
</reference>
<dbReference type="AlphaFoldDB" id="A0A101FHE5"/>
<dbReference type="EMBL" id="LGFO01000013">
    <property type="protein sequence ID" value="KUK37072.1"/>
    <property type="molecule type" value="Genomic_DNA"/>
</dbReference>
<evidence type="ECO:0000313" key="2">
    <source>
        <dbReference type="Proteomes" id="UP000053326"/>
    </source>
</evidence>
<evidence type="ECO:0000313" key="1">
    <source>
        <dbReference type="EMBL" id="KUK37072.1"/>
    </source>
</evidence>
<protein>
    <submittedName>
        <fullName evidence="1">Uncharacterized protein</fullName>
    </submittedName>
</protein>
<accession>A0A101FHE5</accession>
<dbReference type="Proteomes" id="UP000053326">
    <property type="component" value="Unassembled WGS sequence"/>
</dbReference>
<proteinExistence type="predicted"/>
<feature type="non-terminal residue" evidence="1">
    <location>
        <position position="24"/>
    </location>
</feature>
<comment type="caution">
    <text evidence="1">The sequence shown here is derived from an EMBL/GenBank/DDBJ whole genome shotgun (WGS) entry which is preliminary data.</text>
</comment>
<gene>
    <name evidence="1" type="ORF">XD66_0209</name>
</gene>
<sequence>MSKSKVWYAKAGAVNWAESLICKA</sequence>